<accession>A0ABC9VT24</accession>
<feature type="region of interest" description="Disordered" evidence="1">
    <location>
        <begin position="113"/>
        <end position="181"/>
    </location>
</feature>
<dbReference type="EMBL" id="BAAFJT010000001">
    <property type="protein sequence ID" value="GAB0175914.1"/>
    <property type="molecule type" value="Genomic_DNA"/>
</dbReference>
<protein>
    <submittedName>
        <fullName evidence="2">Mitochondrial enolase superfamily member 1</fullName>
    </submittedName>
</protein>
<dbReference type="Proteomes" id="UP001623348">
    <property type="component" value="Unassembled WGS sequence"/>
</dbReference>
<gene>
    <name evidence="2" type="ORF">GRJ2_000056600</name>
</gene>
<evidence type="ECO:0000313" key="3">
    <source>
        <dbReference type="Proteomes" id="UP001623348"/>
    </source>
</evidence>
<feature type="region of interest" description="Disordered" evidence="1">
    <location>
        <begin position="54"/>
        <end position="75"/>
    </location>
</feature>
<proteinExistence type="predicted"/>
<organism evidence="2 3">
    <name type="scientific">Grus japonensis</name>
    <name type="common">Japanese crane</name>
    <name type="synonym">Red-crowned crane</name>
    <dbReference type="NCBI Taxonomy" id="30415"/>
    <lineage>
        <taxon>Eukaryota</taxon>
        <taxon>Metazoa</taxon>
        <taxon>Chordata</taxon>
        <taxon>Craniata</taxon>
        <taxon>Vertebrata</taxon>
        <taxon>Euteleostomi</taxon>
        <taxon>Archelosauria</taxon>
        <taxon>Archosauria</taxon>
        <taxon>Dinosauria</taxon>
        <taxon>Saurischia</taxon>
        <taxon>Theropoda</taxon>
        <taxon>Coelurosauria</taxon>
        <taxon>Aves</taxon>
        <taxon>Neognathae</taxon>
        <taxon>Neoaves</taxon>
        <taxon>Gruiformes</taxon>
        <taxon>Gruidae</taxon>
        <taxon>Grus</taxon>
    </lineage>
</organism>
<reference evidence="2 3" key="1">
    <citation type="submission" date="2024-06" db="EMBL/GenBank/DDBJ databases">
        <title>The draft genome of Grus japonensis, version 3.</title>
        <authorList>
            <person name="Nabeshima K."/>
            <person name="Suzuki S."/>
            <person name="Onuma M."/>
        </authorList>
    </citation>
    <scope>NUCLEOTIDE SEQUENCE [LARGE SCALE GENOMIC DNA]</scope>
    <source>
        <strain evidence="2 3">451A</strain>
    </source>
</reference>
<feature type="compositionally biased region" description="Basic and acidic residues" evidence="1">
    <location>
        <begin position="124"/>
        <end position="134"/>
    </location>
</feature>
<dbReference type="PANTHER" id="PTHR33332">
    <property type="entry name" value="REVERSE TRANSCRIPTASE DOMAIN-CONTAINING PROTEIN"/>
    <property type="match status" value="1"/>
</dbReference>
<evidence type="ECO:0000313" key="2">
    <source>
        <dbReference type="EMBL" id="GAB0175914.1"/>
    </source>
</evidence>
<dbReference type="AlphaFoldDB" id="A0ABC9VT24"/>
<name>A0ABC9VT24_GRUJA</name>
<comment type="caution">
    <text evidence="2">The sequence shown here is derived from an EMBL/GenBank/DDBJ whole genome shotgun (WGS) entry which is preliminary data.</text>
</comment>
<evidence type="ECO:0000256" key="1">
    <source>
        <dbReference type="SAM" id="MobiDB-lite"/>
    </source>
</evidence>
<sequence length="459" mass="50958">MVQLCCEPSLALEKLAVLDASLMQDSSSSANQDQWPSASMTLTRESLGITEEISNADQPDDSSFKPPEESQIPEIVPSNTGCVTALSLGMEKEANIPQAFLNNEAEVLSSHRDSAVTMSPDSLESARLEQSREEEMSESIASTVPVCQEEDTQPKGNESQGVERTPVENHGGSLEKSPLVMGDSRCGTYASEGSDAKSMDFVDSGHAMRKTVTRQNSKLEEESSKSNFIIWETEVPKDLVGCLIDKQRRFMNFLKQVSCLVPKFMCQRCLISVTPKSVTSKLEACSWWCAPRSVLGLVLFNIFINDLDEGTEHTLSKFANDTKLGGVANTPEGCTAIHQDLDRLENWAKRNHMKFNKGKCRVLHLRKNNCRYQYRLEVDLLGSSAAENDLGVLVDNKLSMRQQCALVAKKAHGILGCIKKSVASRSREVILPLYSALVRPHLEFCVQFWAPQFKRDKEL</sequence>
<keyword evidence="3" id="KW-1185">Reference proteome</keyword>